<comment type="similarity">
    <text evidence="1">Belongs to the CSN7/EIF3M family. CSN7 subfamily.</text>
</comment>
<dbReference type="SUPFAM" id="SSF48371">
    <property type="entry name" value="ARM repeat"/>
    <property type="match status" value="1"/>
</dbReference>
<keyword evidence="4" id="KW-0648">Protein biosynthesis</keyword>
<dbReference type="Pfam" id="PF01399">
    <property type="entry name" value="PCI"/>
    <property type="match status" value="1"/>
</dbReference>
<dbReference type="PROSITE" id="PS50250">
    <property type="entry name" value="PCI"/>
    <property type="match status" value="1"/>
</dbReference>
<dbReference type="EMBL" id="CAKLBY020000004">
    <property type="protein sequence ID" value="CAK7894791.1"/>
    <property type="molecule type" value="Genomic_DNA"/>
</dbReference>
<protein>
    <recommendedName>
        <fullName evidence="5">PCI domain-containing protein</fullName>
    </recommendedName>
</protein>
<dbReference type="SMART" id="SM00088">
    <property type="entry name" value="PINT"/>
    <property type="match status" value="1"/>
</dbReference>
<dbReference type="InterPro" id="IPR016024">
    <property type="entry name" value="ARM-type_fold"/>
</dbReference>
<evidence type="ECO:0000256" key="1">
    <source>
        <dbReference type="ARBA" id="ARBA00008482"/>
    </source>
</evidence>
<evidence type="ECO:0000256" key="4">
    <source>
        <dbReference type="ARBA" id="ARBA00022917"/>
    </source>
</evidence>
<sequence length="371" mass="40773">MASDLVSYVSKLLPSANLSDVLDDPIKKKDVSLVLLTVRSQIPQLLALESENDVEGAFSLLFDLVGLASKPEHEFLTILQTLQADKKASNVLRIRLLAALYNKANRLPKVQLQTLLEILSLAQSSGNVNLIDPYLPQVETLATSEIKSPADRRALLLAVANVLDQSPDKKLKVLSVLEQYLATYNEGETDKEQALRACMMVLQNPVASFLAHVDLAALPVVKASLHGDPVYELLEIVSTKTIKEFVAFRNGAKSVFADNGLDEANVAVAMRLFTLCTLPTGFQANSYADVATALDVDNEDVEQWVVRAVTAGLVSAKIDQLARTVTISHSLQRRFGDEQWNEMHEKLQSYKKNVGGLLDVIRNARRAQKAQ</sequence>
<dbReference type="SUPFAM" id="SSF46785">
    <property type="entry name" value="Winged helix' DNA-binding domain"/>
    <property type="match status" value="1"/>
</dbReference>
<dbReference type="GO" id="GO:0005852">
    <property type="term" value="C:eukaryotic translation initiation factor 3 complex"/>
    <property type="evidence" value="ECO:0007669"/>
    <property type="project" value="TreeGrafter"/>
</dbReference>
<proteinExistence type="inferred from homology"/>
<dbReference type="AlphaFoldDB" id="A0AAV1T3C6"/>
<evidence type="ECO:0000313" key="7">
    <source>
        <dbReference type="Proteomes" id="UP001162060"/>
    </source>
</evidence>
<evidence type="ECO:0000259" key="5">
    <source>
        <dbReference type="PROSITE" id="PS50250"/>
    </source>
</evidence>
<keyword evidence="2" id="KW-0963">Cytoplasm</keyword>
<dbReference type="GO" id="GO:0003743">
    <property type="term" value="F:translation initiation factor activity"/>
    <property type="evidence" value="ECO:0007669"/>
    <property type="project" value="UniProtKB-KW"/>
</dbReference>
<dbReference type="InterPro" id="IPR000717">
    <property type="entry name" value="PCI_dom"/>
</dbReference>
<evidence type="ECO:0000313" key="6">
    <source>
        <dbReference type="EMBL" id="CAK7894791.1"/>
    </source>
</evidence>
<dbReference type="GO" id="GO:0002183">
    <property type="term" value="P:cytoplasmic translational initiation"/>
    <property type="evidence" value="ECO:0007669"/>
    <property type="project" value="TreeGrafter"/>
</dbReference>
<name>A0AAV1T3C6_9STRA</name>
<dbReference type="InterPro" id="IPR045237">
    <property type="entry name" value="COPS7/eIF3m"/>
</dbReference>
<comment type="caution">
    <text evidence="6">The sequence shown here is derived from an EMBL/GenBank/DDBJ whole genome shotgun (WGS) entry which is preliminary data.</text>
</comment>
<reference evidence="6" key="1">
    <citation type="submission" date="2024-01" db="EMBL/GenBank/DDBJ databases">
        <authorList>
            <person name="Webb A."/>
        </authorList>
    </citation>
    <scope>NUCLEOTIDE SEQUENCE</scope>
    <source>
        <strain evidence="6">Pm1</strain>
    </source>
</reference>
<feature type="domain" description="PCI" evidence="5">
    <location>
        <begin position="165"/>
        <end position="332"/>
    </location>
</feature>
<keyword evidence="3" id="KW-0396">Initiation factor</keyword>
<evidence type="ECO:0000256" key="3">
    <source>
        <dbReference type="ARBA" id="ARBA00022540"/>
    </source>
</evidence>
<gene>
    <name evidence="6" type="ORF">PM001_LOCUS885</name>
</gene>
<organism evidence="6 7">
    <name type="scientific">Peronospora matthiolae</name>
    <dbReference type="NCBI Taxonomy" id="2874970"/>
    <lineage>
        <taxon>Eukaryota</taxon>
        <taxon>Sar</taxon>
        <taxon>Stramenopiles</taxon>
        <taxon>Oomycota</taxon>
        <taxon>Peronosporomycetes</taxon>
        <taxon>Peronosporales</taxon>
        <taxon>Peronosporaceae</taxon>
        <taxon>Peronospora</taxon>
    </lineage>
</organism>
<accession>A0AAV1T3C6</accession>
<evidence type="ECO:0000256" key="2">
    <source>
        <dbReference type="ARBA" id="ARBA00022490"/>
    </source>
</evidence>
<dbReference type="PANTHER" id="PTHR15350:SF2">
    <property type="entry name" value="EUKARYOTIC TRANSLATION INITIATION FACTOR 3 SUBUNIT M"/>
    <property type="match status" value="1"/>
</dbReference>
<dbReference type="PANTHER" id="PTHR15350">
    <property type="entry name" value="COP9 SIGNALOSOME COMPLEX SUBUNIT 7/DENDRITIC CELL PROTEIN GA17"/>
    <property type="match status" value="1"/>
</dbReference>
<dbReference type="Proteomes" id="UP001162060">
    <property type="component" value="Unassembled WGS sequence"/>
</dbReference>
<dbReference type="InterPro" id="IPR036390">
    <property type="entry name" value="WH_DNA-bd_sf"/>
</dbReference>